<name>A0ABQ0KXR8_MYCCL</name>
<gene>
    <name evidence="1" type="ORF">MCHLO_01381</name>
</gene>
<protein>
    <submittedName>
        <fullName evidence="1">Uncharacterized protein</fullName>
    </submittedName>
</protein>
<accession>A0ABQ0KXR8</accession>
<keyword evidence="2" id="KW-1185">Reference proteome</keyword>
<organism evidence="1 2">
    <name type="scientific">Mycena chlorophos</name>
    <name type="common">Agaric fungus</name>
    <name type="synonym">Agaricus chlorophos</name>
    <dbReference type="NCBI Taxonomy" id="658473"/>
    <lineage>
        <taxon>Eukaryota</taxon>
        <taxon>Fungi</taxon>
        <taxon>Dikarya</taxon>
        <taxon>Basidiomycota</taxon>
        <taxon>Agaricomycotina</taxon>
        <taxon>Agaricomycetes</taxon>
        <taxon>Agaricomycetidae</taxon>
        <taxon>Agaricales</taxon>
        <taxon>Marasmiineae</taxon>
        <taxon>Mycenaceae</taxon>
        <taxon>Mycena</taxon>
    </lineage>
</organism>
<dbReference type="Proteomes" id="UP000815677">
    <property type="component" value="Unassembled WGS sequence"/>
</dbReference>
<proteinExistence type="predicted"/>
<evidence type="ECO:0000313" key="2">
    <source>
        <dbReference type="Proteomes" id="UP000815677"/>
    </source>
</evidence>
<reference evidence="1" key="1">
    <citation type="submission" date="2014-09" db="EMBL/GenBank/DDBJ databases">
        <title>Genome sequence of the luminous mushroom Mycena chlorophos for searching fungal bioluminescence genes.</title>
        <authorList>
            <person name="Tanaka Y."/>
            <person name="Kasuga D."/>
            <person name="Oba Y."/>
            <person name="Hase S."/>
            <person name="Sato K."/>
            <person name="Oba Y."/>
            <person name="Sakakibara Y."/>
        </authorList>
    </citation>
    <scope>NUCLEOTIDE SEQUENCE</scope>
</reference>
<dbReference type="EMBL" id="DF839222">
    <property type="protein sequence ID" value="GAT43711.1"/>
    <property type="molecule type" value="Genomic_DNA"/>
</dbReference>
<sequence length="169" mass="18686">MEPATIGTLISGIKGTIDITIAALRARDEAKANEMANAINDQLAKLYGALFDAQQNALASQERIQTLVNEASALKSELDEFMRKRIELEKYELTPVSEGPVLYRLKVSNASEKPAHYRCPSCVDAGKPGYLQPATKGLRMYLICPDCRFEYAAGFLPPPDYSKLIERMA</sequence>
<evidence type="ECO:0000313" key="1">
    <source>
        <dbReference type="EMBL" id="GAT43711.1"/>
    </source>
</evidence>